<evidence type="ECO:0000313" key="1">
    <source>
        <dbReference type="EMBL" id="KOC69865.1"/>
    </source>
</evidence>
<evidence type="ECO:0000313" key="2">
    <source>
        <dbReference type="Proteomes" id="UP000053825"/>
    </source>
</evidence>
<name>A0A0L7RG97_9HYME</name>
<protein>
    <submittedName>
        <fullName evidence="1">Uncharacterized protein</fullName>
    </submittedName>
</protein>
<dbReference type="EMBL" id="KQ414598">
    <property type="protein sequence ID" value="KOC69865.1"/>
    <property type="molecule type" value="Genomic_DNA"/>
</dbReference>
<gene>
    <name evidence="1" type="ORF">WH47_07075</name>
</gene>
<proteinExistence type="predicted"/>
<keyword evidence="2" id="KW-1185">Reference proteome</keyword>
<dbReference type="AlphaFoldDB" id="A0A0L7RG97"/>
<reference evidence="1 2" key="1">
    <citation type="submission" date="2015-07" db="EMBL/GenBank/DDBJ databases">
        <title>The genome of Habropoda laboriosa.</title>
        <authorList>
            <person name="Pan H."/>
            <person name="Kapheim K."/>
        </authorList>
    </citation>
    <scope>NUCLEOTIDE SEQUENCE [LARGE SCALE GENOMIC DNA]</scope>
    <source>
        <strain evidence="1">0110345459</strain>
    </source>
</reference>
<dbReference type="Proteomes" id="UP000053825">
    <property type="component" value="Unassembled WGS sequence"/>
</dbReference>
<sequence length="94" mass="10642">MFALIFNASRFLSTVNDGRNKGSNAGSFNAGIPWARYGVIAFNCFNTHLSYCGRSVVRGQDCTPGAAKKNRRFKTMTMNVSPQWRMLEKVFFFM</sequence>
<accession>A0A0L7RG97</accession>
<organism evidence="1 2">
    <name type="scientific">Habropoda laboriosa</name>
    <dbReference type="NCBI Taxonomy" id="597456"/>
    <lineage>
        <taxon>Eukaryota</taxon>
        <taxon>Metazoa</taxon>
        <taxon>Ecdysozoa</taxon>
        <taxon>Arthropoda</taxon>
        <taxon>Hexapoda</taxon>
        <taxon>Insecta</taxon>
        <taxon>Pterygota</taxon>
        <taxon>Neoptera</taxon>
        <taxon>Endopterygota</taxon>
        <taxon>Hymenoptera</taxon>
        <taxon>Apocrita</taxon>
        <taxon>Aculeata</taxon>
        <taxon>Apoidea</taxon>
        <taxon>Anthophila</taxon>
        <taxon>Apidae</taxon>
        <taxon>Habropoda</taxon>
    </lineage>
</organism>